<evidence type="ECO:0000313" key="1">
    <source>
        <dbReference type="EMBL" id="CDY51706.1"/>
    </source>
</evidence>
<protein>
    <submittedName>
        <fullName evidence="1">BnaA03g58960D protein</fullName>
    </submittedName>
</protein>
<evidence type="ECO:0000313" key="2">
    <source>
        <dbReference type="Proteomes" id="UP000028999"/>
    </source>
</evidence>
<name>A0A078IP14_BRANA</name>
<reference evidence="1 2" key="1">
    <citation type="journal article" date="2014" name="Science">
        <title>Plant genetics. Early allopolyploid evolution in the post-Neolithic Brassica napus oilseed genome.</title>
        <authorList>
            <person name="Chalhoub B."/>
            <person name="Denoeud F."/>
            <person name="Liu S."/>
            <person name="Parkin I.A."/>
            <person name="Tang H."/>
            <person name="Wang X."/>
            <person name="Chiquet J."/>
            <person name="Belcram H."/>
            <person name="Tong C."/>
            <person name="Samans B."/>
            <person name="Correa M."/>
            <person name="Da Silva C."/>
            <person name="Just J."/>
            <person name="Falentin C."/>
            <person name="Koh C.S."/>
            <person name="Le Clainche I."/>
            <person name="Bernard M."/>
            <person name="Bento P."/>
            <person name="Noel B."/>
            <person name="Labadie K."/>
            <person name="Alberti A."/>
            <person name="Charles M."/>
            <person name="Arnaud D."/>
            <person name="Guo H."/>
            <person name="Daviaud C."/>
            <person name="Alamery S."/>
            <person name="Jabbari K."/>
            <person name="Zhao M."/>
            <person name="Edger P.P."/>
            <person name="Chelaifa H."/>
            <person name="Tack D."/>
            <person name="Lassalle G."/>
            <person name="Mestiri I."/>
            <person name="Schnel N."/>
            <person name="Le Paslier M.C."/>
            <person name="Fan G."/>
            <person name="Renault V."/>
            <person name="Bayer P.E."/>
            <person name="Golicz A.A."/>
            <person name="Manoli S."/>
            <person name="Lee T.H."/>
            <person name="Thi V.H."/>
            <person name="Chalabi S."/>
            <person name="Hu Q."/>
            <person name="Fan C."/>
            <person name="Tollenaere R."/>
            <person name="Lu Y."/>
            <person name="Battail C."/>
            <person name="Shen J."/>
            <person name="Sidebottom C.H."/>
            <person name="Wang X."/>
            <person name="Canaguier A."/>
            <person name="Chauveau A."/>
            <person name="Berard A."/>
            <person name="Deniot G."/>
            <person name="Guan M."/>
            <person name="Liu Z."/>
            <person name="Sun F."/>
            <person name="Lim Y.P."/>
            <person name="Lyons E."/>
            <person name="Town C.D."/>
            <person name="Bancroft I."/>
            <person name="Wang X."/>
            <person name="Meng J."/>
            <person name="Ma J."/>
            <person name="Pires J.C."/>
            <person name="King G.J."/>
            <person name="Brunel D."/>
            <person name="Delourme R."/>
            <person name="Renard M."/>
            <person name="Aury J.M."/>
            <person name="Adams K.L."/>
            <person name="Batley J."/>
            <person name="Snowdon R.J."/>
            <person name="Tost J."/>
            <person name="Edwards D."/>
            <person name="Zhou Y."/>
            <person name="Hua W."/>
            <person name="Sharpe A.G."/>
            <person name="Paterson A.H."/>
            <person name="Guan C."/>
            <person name="Wincker P."/>
        </authorList>
    </citation>
    <scope>NUCLEOTIDE SEQUENCE [LARGE SCALE GENOMIC DNA]</scope>
    <source>
        <strain evidence="2">cv. Darmor-bzh</strain>
    </source>
</reference>
<sequence length="60" mass="7191">MHDIDHSLVFVLEDSWAKIIEWSSTSNELAARVMEPTEWLKNHEIDVVMYLFTERTTLRR</sequence>
<dbReference type="PaxDb" id="3708-A0A078IP14"/>
<dbReference type="EMBL" id="LK033020">
    <property type="protein sequence ID" value="CDY51706.1"/>
    <property type="molecule type" value="Genomic_DNA"/>
</dbReference>
<keyword evidence="2" id="KW-1185">Reference proteome</keyword>
<accession>A0A078IP14</accession>
<organism evidence="1 2">
    <name type="scientific">Brassica napus</name>
    <name type="common">Rape</name>
    <dbReference type="NCBI Taxonomy" id="3708"/>
    <lineage>
        <taxon>Eukaryota</taxon>
        <taxon>Viridiplantae</taxon>
        <taxon>Streptophyta</taxon>
        <taxon>Embryophyta</taxon>
        <taxon>Tracheophyta</taxon>
        <taxon>Spermatophyta</taxon>
        <taxon>Magnoliopsida</taxon>
        <taxon>eudicotyledons</taxon>
        <taxon>Gunneridae</taxon>
        <taxon>Pentapetalae</taxon>
        <taxon>rosids</taxon>
        <taxon>malvids</taxon>
        <taxon>Brassicales</taxon>
        <taxon>Brassicaceae</taxon>
        <taxon>Brassiceae</taxon>
        <taxon>Brassica</taxon>
    </lineage>
</organism>
<proteinExistence type="predicted"/>
<dbReference type="AlphaFoldDB" id="A0A078IP14"/>
<dbReference type="Proteomes" id="UP000028999">
    <property type="component" value="Unassembled WGS sequence"/>
</dbReference>
<gene>
    <name evidence="1" type="primary">BnaA03g58960D</name>
    <name evidence="1" type="ORF">GSBRNA2T00004053001</name>
</gene>
<dbReference type="Gramene" id="CDY51706">
    <property type="protein sequence ID" value="CDY51706"/>
    <property type="gene ID" value="GSBRNA2T00004053001"/>
</dbReference>